<dbReference type="PANTHER" id="PTHR43229">
    <property type="entry name" value="NODULATION PROTEIN J"/>
    <property type="match status" value="1"/>
</dbReference>
<evidence type="ECO:0000256" key="2">
    <source>
        <dbReference type="ARBA" id="ARBA00022692"/>
    </source>
</evidence>
<proteinExistence type="inferred from homology"/>
<name>A0ABQ6K584_9MICO</name>
<dbReference type="PIRSF" id="PIRSF006648">
    <property type="entry name" value="DrrB"/>
    <property type="match status" value="1"/>
</dbReference>
<dbReference type="InterPro" id="IPR051784">
    <property type="entry name" value="Nod_factor_ABC_transporter"/>
</dbReference>
<feature type="transmembrane region" description="Helical" evidence="6">
    <location>
        <begin position="125"/>
        <end position="146"/>
    </location>
</feature>
<feature type="transmembrane region" description="Helical" evidence="6">
    <location>
        <begin position="152"/>
        <end position="173"/>
    </location>
</feature>
<organism evidence="8 9">
    <name type="scientific">Pseudolysinimonas kribbensis</name>
    <dbReference type="NCBI Taxonomy" id="433641"/>
    <lineage>
        <taxon>Bacteria</taxon>
        <taxon>Bacillati</taxon>
        <taxon>Actinomycetota</taxon>
        <taxon>Actinomycetes</taxon>
        <taxon>Micrococcales</taxon>
        <taxon>Microbacteriaceae</taxon>
        <taxon>Pseudolysinimonas</taxon>
    </lineage>
</organism>
<feature type="transmembrane region" description="Helical" evidence="6">
    <location>
        <begin position="82"/>
        <end position="104"/>
    </location>
</feature>
<keyword evidence="2 6" id="KW-0812">Transmembrane</keyword>
<dbReference type="Proteomes" id="UP001157034">
    <property type="component" value="Unassembled WGS sequence"/>
</dbReference>
<protein>
    <recommendedName>
        <fullName evidence="6">Transport permease protein</fullName>
    </recommendedName>
</protein>
<dbReference type="InterPro" id="IPR000412">
    <property type="entry name" value="ABC_2_transport"/>
</dbReference>
<comment type="caution">
    <text evidence="8">The sequence shown here is derived from an EMBL/GenBank/DDBJ whole genome shotgun (WGS) entry which is preliminary data.</text>
</comment>
<evidence type="ECO:0000256" key="3">
    <source>
        <dbReference type="ARBA" id="ARBA00022989"/>
    </source>
</evidence>
<dbReference type="EMBL" id="BSVB01000001">
    <property type="protein sequence ID" value="GMA94459.1"/>
    <property type="molecule type" value="Genomic_DNA"/>
</dbReference>
<dbReference type="InterPro" id="IPR047817">
    <property type="entry name" value="ABC2_TM_bact-type"/>
</dbReference>
<keyword evidence="9" id="KW-1185">Reference proteome</keyword>
<feature type="transmembrane region" description="Helical" evidence="6">
    <location>
        <begin position="243"/>
        <end position="261"/>
    </location>
</feature>
<evidence type="ECO:0000313" key="8">
    <source>
        <dbReference type="EMBL" id="GMA94459.1"/>
    </source>
</evidence>
<sequence>MTTTAPTAPAAPATVLPSAPSFLRATGIVFRRQLRIALRNPAWVIIGLVQPVLYLVLFGPLLQPLSASFGVENAYTIFVPGLLVQLGIFGALFAGFGLVAEWRAGVIEAERVTPASRTALLFGRILRDVLQLFAQGLVLIGLGWAFGLRASLGGMLFGLLLTLLLGASCAAASNTLGLITKSEDVLAPVVNSIALPVLLLSGILLPLSLGPTWLQVVGDVMPTKHIVDAIRGAFTGGWGIETLWGSIWSVVIFVILMWVGTRTFRKENA</sequence>
<feature type="transmembrane region" description="Helical" evidence="6">
    <location>
        <begin position="185"/>
        <end position="205"/>
    </location>
</feature>
<evidence type="ECO:0000256" key="6">
    <source>
        <dbReference type="RuleBase" id="RU361157"/>
    </source>
</evidence>
<evidence type="ECO:0000259" key="7">
    <source>
        <dbReference type="PROSITE" id="PS51012"/>
    </source>
</evidence>
<feature type="domain" description="ABC transmembrane type-2" evidence="7">
    <location>
        <begin position="42"/>
        <end position="267"/>
    </location>
</feature>
<dbReference type="PANTHER" id="PTHR43229:SF2">
    <property type="entry name" value="NODULATION PROTEIN J"/>
    <property type="match status" value="1"/>
</dbReference>
<keyword evidence="5" id="KW-0046">Antibiotic resistance</keyword>
<gene>
    <name evidence="8" type="ORF">GCM10025881_12830</name>
</gene>
<feature type="transmembrane region" description="Helical" evidence="6">
    <location>
        <begin position="41"/>
        <end position="62"/>
    </location>
</feature>
<evidence type="ECO:0000256" key="4">
    <source>
        <dbReference type="ARBA" id="ARBA00023136"/>
    </source>
</evidence>
<dbReference type="PROSITE" id="PS51012">
    <property type="entry name" value="ABC_TM2"/>
    <property type="match status" value="1"/>
</dbReference>
<dbReference type="InterPro" id="IPR013525">
    <property type="entry name" value="ABC2_TM"/>
</dbReference>
<keyword evidence="6" id="KW-0813">Transport</keyword>
<dbReference type="RefSeq" id="WP_284253382.1">
    <property type="nucleotide sequence ID" value="NZ_BAAAQO010000002.1"/>
</dbReference>
<keyword evidence="4 6" id="KW-0472">Membrane</keyword>
<evidence type="ECO:0000256" key="5">
    <source>
        <dbReference type="ARBA" id="ARBA00023251"/>
    </source>
</evidence>
<accession>A0ABQ6K584</accession>
<keyword evidence="3 6" id="KW-1133">Transmembrane helix</keyword>
<comment type="subcellular location">
    <subcellularLocation>
        <location evidence="6">Cell membrane</location>
        <topology evidence="6">Multi-pass membrane protein</topology>
    </subcellularLocation>
    <subcellularLocation>
        <location evidence="1">Membrane</location>
        <topology evidence="1">Multi-pass membrane protein</topology>
    </subcellularLocation>
</comment>
<keyword evidence="6" id="KW-1003">Cell membrane</keyword>
<evidence type="ECO:0000256" key="1">
    <source>
        <dbReference type="ARBA" id="ARBA00004141"/>
    </source>
</evidence>
<evidence type="ECO:0000313" key="9">
    <source>
        <dbReference type="Proteomes" id="UP001157034"/>
    </source>
</evidence>
<reference evidence="9" key="1">
    <citation type="journal article" date="2019" name="Int. J. Syst. Evol. Microbiol.">
        <title>The Global Catalogue of Microorganisms (GCM) 10K type strain sequencing project: providing services to taxonomists for standard genome sequencing and annotation.</title>
        <authorList>
            <consortium name="The Broad Institute Genomics Platform"/>
            <consortium name="The Broad Institute Genome Sequencing Center for Infectious Disease"/>
            <person name="Wu L."/>
            <person name="Ma J."/>
        </authorList>
    </citation>
    <scope>NUCLEOTIDE SEQUENCE [LARGE SCALE GENOMIC DNA]</scope>
    <source>
        <strain evidence="9">NBRC 108894</strain>
    </source>
</reference>
<dbReference type="Pfam" id="PF01061">
    <property type="entry name" value="ABC2_membrane"/>
    <property type="match status" value="1"/>
</dbReference>
<comment type="similarity">
    <text evidence="6">Belongs to the ABC-2 integral membrane protein family.</text>
</comment>